<organism evidence="9 10">
    <name type="scientific">Rivibacter subsaxonicus</name>
    <dbReference type="NCBI Taxonomy" id="457575"/>
    <lineage>
        <taxon>Bacteria</taxon>
        <taxon>Pseudomonadati</taxon>
        <taxon>Pseudomonadota</taxon>
        <taxon>Betaproteobacteria</taxon>
        <taxon>Burkholderiales</taxon>
        <taxon>Rivibacter</taxon>
    </lineage>
</organism>
<evidence type="ECO:0000259" key="8">
    <source>
        <dbReference type="Pfam" id="PF01227"/>
    </source>
</evidence>
<reference evidence="9 10" key="1">
    <citation type="submission" date="2019-02" db="EMBL/GenBank/DDBJ databases">
        <title>Genomic Encyclopedia of Type Strains, Phase IV (KMG-IV): sequencing the most valuable type-strain genomes for metagenomic binning, comparative biology and taxonomic classification.</title>
        <authorList>
            <person name="Goeker M."/>
        </authorList>
    </citation>
    <scope>NUCLEOTIDE SEQUENCE [LARGE SCALE GENOMIC DNA]</scope>
    <source>
        <strain evidence="9 10">DSM 19570</strain>
    </source>
</reference>
<protein>
    <recommendedName>
        <fullName evidence="4">GTP cyclohydrolase I</fullName>
        <ecNumber evidence="4">3.5.4.16</ecNumber>
    </recommendedName>
</protein>
<comment type="caution">
    <text evidence="9">The sequence shown here is derived from an EMBL/GenBank/DDBJ whole genome shotgun (WGS) entry which is preliminary data.</text>
</comment>
<comment type="similarity">
    <text evidence="3">Belongs to the GTP cyclohydrolase I family.</text>
</comment>
<dbReference type="AlphaFoldDB" id="A0A4Q7VZJ4"/>
<dbReference type="GO" id="GO:0006729">
    <property type="term" value="P:tetrahydrobiopterin biosynthetic process"/>
    <property type="evidence" value="ECO:0007669"/>
    <property type="project" value="TreeGrafter"/>
</dbReference>
<evidence type="ECO:0000313" key="9">
    <source>
        <dbReference type="EMBL" id="RZU02301.1"/>
    </source>
</evidence>
<accession>A0A4Q7VZJ4</accession>
<evidence type="ECO:0000256" key="2">
    <source>
        <dbReference type="ARBA" id="ARBA00005080"/>
    </source>
</evidence>
<keyword evidence="5" id="KW-0554">One-carbon metabolism</keyword>
<feature type="region of interest" description="Disordered" evidence="7">
    <location>
        <begin position="1"/>
        <end position="24"/>
    </location>
</feature>
<comment type="pathway">
    <text evidence="2">Cofactor biosynthesis; 7,8-dihydroneopterin triphosphate biosynthesis; 7,8-dihydroneopterin triphosphate from GTP: step 1/1.</text>
</comment>
<dbReference type="InterPro" id="IPR043134">
    <property type="entry name" value="GTP-CH-I_N"/>
</dbReference>
<dbReference type="Pfam" id="PF01227">
    <property type="entry name" value="GTP_cyclohydroI"/>
    <property type="match status" value="1"/>
</dbReference>
<keyword evidence="6 9" id="KW-0378">Hydrolase</keyword>
<dbReference type="GO" id="GO:0005737">
    <property type="term" value="C:cytoplasm"/>
    <property type="evidence" value="ECO:0007669"/>
    <property type="project" value="TreeGrafter"/>
</dbReference>
<dbReference type="GO" id="GO:0003934">
    <property type="term" value="F:GTP cyclohydrolase I activity"/>
    <property type="evidence" value="ECO:0007669"/>
    <property type="project" value="UniProtKB-EC"/>
</dbReference>
<dbReference type="PANTHER" id="PTHR11109">
    <property type="entry name" value="GTP CYCLOHYDROLASE I"/>
    <property type="match status" value="1"/>
</dbReference>
<dbReference type="InterPro" id="IPR020602">
    <property type="entry name" value="GTP_CycHdrlase_I_dom"/>
</dbReference>
<name>A0A4Q7VZJ4_9BURK</name>
<sequence>MNAPLPSTAALLTSNGPADDEAGTPVSVKIRERIKAANERFHANDNIADFIEPGELAALLDEVQAKLKGVLDSLVIDTENDHNTRDTARRVARMYVNEVFKGRYVKAPSTTEFPNVERLNELMIVGPITVRSACSHHLCPIIGRVWIGVMPNEHSNLIGLSKYARLTEWMMSRPQIQEEAVTQVADLLQDKMSPDGLALVMEADHFCMQWRGVKDMDSKMINSVMRGSFLKDPNLRREFLALINNKKS</sequence>
<keyword evidence="10" id="KW-1185">Reference proteome</keyword>
<dbReference type="FunFam" id="3.30.1130.10:FF:000001">
    <property type="entry name" value="GTP cyclohydrolase 1"/>
    <property type="match status" value="1"/>
</dbReference>
<dbReference type="Gene3D" id="3.30.1130.10">
    <property type="match status" value="1"/>
</dbReference>
<dbReference type="InterPro" id="IPR043133">
    <property type="entry name" value="GTP-CH-I_C/QueF"/>
</dbReference>
<dbReference type="GO" id="GO:0005525">
    <property type="term" value="F:GTP binding"/>
    <property type="evidence" value="ECO:0007669"/>
    <property type="project" value="TreeGrafter"/>
</dbReference>
<dbReference type="EC" id="3.5.4.16" evidence="4"/>
<dbReference type="PANTHER" id="PTHR11109:SF7">
    <property type="entry name" value="GTP CYCLOHYDROLASE 1"/>
    <property type="match status" value="1"/>
</dbReference>
<dbReference type="GO" id="GO:0046654">
    <property type="term" value="P:tetrahydrofolate biosynthetic process"/>
    <property type="evidence" value="ECO:0007669"/>
    <property type="project" value="InterPro"/>
</dbReference>
<dbReference type="Gene3D" id="1.10.286.10">
    <property type="match status" value="1"/>
</dbReference>
<evidence type="ECO:0000256" key="1">
    <source>
        <dbReference type="ARBA" id="ARBA00001052"/>
    </source>
</evidence>
<proteinExistence type="inferred from homology"/>
<evidence type="ECO:0000313" key="10">
    <source>
        <dbReference type="Proteomes" id="UP000293671"/>
    </source>
</evidence>
<comment type="catalytic activity">
    <reaction evidence="1">
        <text>GTP + H2O = 7,8-dihydroneopterin 3'-triphosphate + formate + H(+)</text>
        <dbReference type="Rhea" id="RHEA:17473"/>
        <dbReference type="ChEBI" id="CHEBI:15377"/>
        <dbReference type="ChEBI" id="CHEBI:15378"/>
        <dbReference type="ChEBI" id="CHEBI:15740"/>
        <dbReference type="ChEBI" id="CHEBI:37565"/>
        <dbReference type="ChEBI" id="CHEBI:58462"/>
        <dbReference type="EC" id="3.5.4.16"/>
    </reaction>
</comment>
<dbReference type="InterPro" id="IPR001474">
    <property type="entry name" value="GTP_CycHdrlase_I"/>
</dbReference>
<gene>
    <name evidence="9" type="ORF">EV670_0324</name>
</gene>
<evidence type="ECO:0000256" key="6">
    <source>
        <dbReference type="ARBA" id="ARBA00022801"/>
    </source>
</evidence>
<dbReference type="GO" id="GO:0008270">
    <property type="term" value="F:zinc ion binding"/>
    <property type="evidence" value="ECO:0007669"/>
    <property type="project" value="TreeGrafter"/>
</dbReference>
<evidence type="ECO:0000256" key="5">
    <source>
        <dbReference type="ARBA" id="ARBA00022563"/>
    </source>
</evidence>
<dbReference type="SUPFAM" id="SSF55620">
    <property type="entry name" value="Tetrahydrobiopterin biosynthesis enzymes-like"/>
    <property type="match status" value="1"/>
</dbReference>
<evidence type="ECO:0000256" key="4">
    <source>
        <dbReference type="ARBA" id="ARBA00012715"/>
    </source>
</evidence>
<dbReference type="UniPathway" id="UPA00848">
    <property type="reaction ID" value="UER00151"/>
</dbReference>
<dbReference type="Proteomes" id="UP000293671">
    <property type="component" value="Unassembled WGS sequence"/>
</dbReference>
<dbReference type="GO" id="GO:0006730">
    <property type="term" value="P:one-carbon metabolic process"/>
    <property type="evidence" value="ECO:0007669"/>
    <property type="project" value="UniProtKB-KW"/>
</dbReference>
<feature type="domain" description="GTP cyclohydrolase I" evidence="8">
    <location>
        <begin position="66"/>
        <end position="243"/>
    </location>
</feature>
<evidence type="ECO:0000256" key="3">
    <source>
        <dbReference type="ARBA" id="ARBA00008085"/>
    </source>
</evidence>
<dbReference type="OrthoDB" id="9801207at2"/>
<dbReference type="EMBL" id="SHKP01000004">
    <property type="protein sequence ID" value="RZU02301.1"/>
    <property type="molecule type" value="Genomic_DNA"/>
</dbReference>
<evidence type="ECO:0000256" key="7">
    <source>
        <dbReference type="SAM" id="MobiDB-lite"/>
    </source>
</evidence>
<dbReference type="RefSeq" id="WP_130430073.1">
    <property type="nucleotide sequence ID" value="NZ_SHKP01000004.1"/>
</dbReference>